<dbReference type="InterPro" id="IPR050188">
    <property type="entry name" value="RluA_PseudoU_synthase"/>
</dbReference>
<dbReference type="InterPro" id="IPR002942">
    <property type="entry name" value="S4_RNA-bd"/>
</dbReference>
<dbReference type="SMART" id="SM00363">
    <property type="entry name" value="S4"/>
    <property type="match status" value="1"/>
</dbReference>
<dbReference type="EC" id="5.4.99.-" evidence="5"/>
<dbReference type="PROSITE" id="PS01129">
    <property type="entry name" value="PSI_RLU"/>
    <property type="match status" value="1"/>
</dbReference>
<evidence type="ECO:0000256" key="2">
    <source>
        <dbReference type="ARBA" id="ARBA00023235"/>
    </source>
</evidence>
<dbReference type="PROSITE" id="PS50889">
    <property type="entry name" value="S4"/>
    <property type="match status" value="1"/>
</dbReference>
<dbReference type="SUPFAM" id="SSF55120">
    <property type="entry name" value="Pseudouridine synthase"/>
    <property type="match status" value="1"/>
</dbReference>
<dbReference type="PANTHER" id="PTHR21600">
    <property type="entry name" value="MITOCHONDRIAL RNA PSEUDOURIDINE SYNTHASE"/>
    <property type="match status" value="1"/>
</dbReference>
<dbReference type="CDD" id="cd00165">
    <property type="entry name" value="S4"/>
    <property type="match status" value="1"/>
</dbReference>
<dbReference type="InterPro" id="IPR020103">
    <property type="entry name" value="PsdUridine_synth_cat_dom_sf"/>
</dbReference>
<dbReference type="CDD" id="cd02869">
    <property type="entry name" value="PseudoU_synth_RluA_like"/>
    <property type="match status" value="1"/>
</dbReference>
<dbReference type="GO" id="GO:0000455">
    <property type="term" value="P:enzyme-directed rRNA pseudouridine synthesis"/>
    <property type="evidence" value="ECO:0007669"/>
    <property type="project" value="UniProtKB-ARBA"/>
</dbReference>
<evidence type="ECO:0000313" key="6">
    <source>
        <dbReference type="EMBL" id="ERJ99828.1"/>
    </source>
</evidence>
<dbReference type="SUPFAM" id="SSF55174">
    <property type="entry name" value="Alpha-L RNA-binding motif"/>
    <property type="match status" value="1"/>
</dbReference>
<dbReference type="Pfam" id="PF00849">
    <property type="entry name" value="PseudoU_synth_2"/>
    <property type="match status" value="1"/>
</dbReference>
<evidence type="ECO:0000256" key="1">
    <source>
        <dbReference type="ARBA" id="ARBA00010876"/>
    </source>
</evidence>
<dbReference type="PANTHER" id="PTHR21600:SF83">
    <property type="entry name" value="PSEUDOURIDYLATE SYNTHASE RPUSD4, MITOCHONDRIAL"/>
    <property type="match status" value="1"/>
</dbReference>
<evidence type="ECO:0000313" key="8">
    <source>
        <dbReference type="Proteomes" id="UP000016646"/>
    </source>
</evidence>
<feature type="domain" description="RNA-binding S4" evidence="4">
    <location>
        <begin position="15"/>
        <end position="72"/>
    </location>
</feature>
<gene>
    <name evidence="6" type="ORF">HMPREF0860_0530</name>
    <name evidence="5" type="ORF">HMPREF1325_0386</name>
</gene>
<keyword evidence="8" id="KW-1185">Reference proteome</keyword>
<dbReference type="eggNOG" id="COG0564">
    <property type="taxonomic scope" value="Bacteria"/>
</dbReference>
<reference evidence="7 8" key="1">
    <citation type="submission" date="2013-08" db="EMBL/GenBank/DDBJ databases">
        <authorList>
            <person name="Durkin A.S."/>
            <person name="Haft D.R."/>
            <person name="McCorrison J."/>
            <person name="Torralba M."/>
            <person name="Gillis M."/>
            <person name="Haft D.H."/>
            <person name="Methe B."/>
            <person name="Sutton G."/>
            <person name="Nelson K.E."/>
        </authorList>
    </citation>
    <scope>NUCLEOTIDE SEQUENCE [LARGE SCALE GENOMIC DNA]</scope>
    <source>
        <strain evidence="6 8">ATCC 35536</strain>
        <strain evidence="5 7">VPI DR56BR1116</strain>
    </source>
</reference>
<keyword evidence="2 5" id="KW-0413">Isomerase</keyword>
<sequence length="373" mass="40956">MDFTDFAAGSDDGGRRVDRVLRRFLYDANLSSVYGALRKGLILVNAQRVKPDARIESGDVISIASFLLQNENSSGSENNPIENRRENKAATLPYTVVFANEHFLVIDKPYGVAVQGKNSIAEKIAVYYDASVPKKKRSLSFVAGPLHRLDKNTTGILFFSWSLKGAAWFSRELKAHRIRKKYIALVEGDMESECVWEDFIKKNDEPKALFYTVRVVSGSTAGAGDVQNLTSGTGDVQNRASGQADKTVCAANGAASGSLAAMHGAKRAITKAKPLCRASYKGRSVTLAEYEIETGRMHQIRAQSAFHGFPLLGDTAYGGSRIDEAQAFFLHAYEVRIGENPVGLPPVITSKLPHAFESFNDKILPNWRKSFIL</sequence>
<dbReference type="AlphaFoldDB" id="U1GW89"/>
<dbReference type="STRING" id="1125725.HMPREF1325_0386"/>
<evidence type="ECO:0000259" key="4">
    <source>
        <dbReference type="SMART" id="SM00363"/>
    </source>
</evidence>
<dbReference type="EMBL" id="AVQI01000072">
    <property type="protein sequence ID" value="ERJ99828.1"/>
    <property type="molecule type" value="Genomic_DNA"/>
</dbReference>
<dbReference type="InterPro" id="IPR006145">
    <property type="entry name" value="PsdUridine_synth_RsuA/RluA"/>
</dbReference>
<evidence type="ECO:0000313" key="5">
    <source>
        <dbReference type="EMBL" id="ERF60844.1"/>
    </source>
</evidence>
<dbReference type="GO" id="GO:0120159">
    <property type="term" value="F:rRNA pseudouridine synthase activity"/>
    <property type="evidence" value="ECO:0007669"/>
    <property type="project" value="UniProtKB-ARBA"/>
</dbReference>
<accession>U1GW89</accession>
<dbReference type="PATRIC" id="fig|1125725.3.peg.1171"/>
<dbReference type="GO" id="GO:0003723">
    <property type="term" value="F:RNA binding"/>
    <property type="evidence" value="ECO:0007669"/>
    <property type="project" value="UniProtKB-KW"/>
</dbReference>
<evidence type="ECO:0000313" key="7">
    <source>
        <dbReference type="Proteomes" id="UP000016412"/>
    </source>
</evidence>
<keyword evidence="3" id="KW-0694">RNA-binding</keyword>
<proteinExistence type="inferred from homology"/>
<dbReference type="Gene3D" id="3.10.290.10">
    <property type="entry name" value="RNA-binding S4 domain"/>
    <property type="match status" value="1"/>
</dbReference>
<dbReference type="RefSeq" id="WP_021330218.1">
    <property type="nucleotide sequence ID" value="NZ_AUZJ01000029.1"/>
</dbReference>
<dbReference type="Proteomes" id="UP000016646">
    <property type="component" value="Unassembled WGS sequence"/>
</dbReference>
<dbReference type="OrthoDB" id="305739at2"/>
<dbReference type="InterPro" id="IPR006224">
    <property type="entry name" value="PsdUridine_synth_RluA-like_CS"/>
</dbReference>
<dbReference type="EMBL" id="AUZJ01000029">
    <property type="protein sequence ID" value="ERF60844.1"/>
    <property type="molecule type" value="Genomic_DNA"/>
</dbReference>
<evidence type="ECO:0000256" key="3">
    <source>
        <dbReference type="PROSITE-ProRule" id="PRU00182"/>
    </source>
</evidence>
<comment type="caution">
    <text evidence="5">The sequence shown here is derived from an EMBL/GenBank/DDBJ whole genome shotgun (WGS) entry which is preliminary data.</text>
</comment>
<dbReference type="Gene3D" id="3.30.2350.10">
    <property type="entry name" value="Pseudouridine synthase"/>
    <property type="match status" value="1"/>
</dbReference>
<comment type="similarity">
    <text evidence="1">Belongs to the pseudouridine synthase RluA family.</text>
</comment>
<organism evidence="5 7">
    <name type="scientific">Treponema socranskii subsp. socranskii VPI DR56BR1116 = ATCC 35536</name>
    <dbReference type="NCBI Taxonomy" id="1125725"/>
    <lineage>
        <taxon>Bacteria</taxon>
        <taxon>Pseudomonadati</taxon>
        <taxon>Spirochaetota</taxon>
        <taxon>Spirochaetia</taxon>
        <taxon>Spirochaetales</taxon>
        <taxon>Treponemataceae</taxon>
        <taxon>Treponema</taxon>
    </lineage>
</organism>
<dbReference type="InterPro" id="IPR036986">
    <property type="entry name" value="S4_RNA-bd_sf"/>
</dbReference>
<protein>
    <submittedName>
        <fullName evidence="5">RNA pseudouridine synthase</fullName>
        <ecNumber evidence="5">5.4.99.-</ecNumber>
    </submittedName>
</protein>
<name>U1GW89_TRESO</name>
<dbReference type="Proteomes" id="UP000016412">
    <property type="component" value="Unassembled WGS sequence"/>
</dbReference>